<protein>
    <submittedName>
        <fullName evidence="1">Uncharacterized protein</fullName>
    </submittedName>
</protein>
<proteinExistence type="predicted"/>
<reference evidence="1" key="1">
    <citation type="submission" date="2018-06" db="EMBL/GenBank/DDBJ databases">
        <authorList>
            <consortium name="Pathogen Informatics"/>
            <person name="Doyle S."/>
        </authorList>
    </citation>
    <scope>NUCLEOTIDE SEQUENCE [LARGE SCALE GENOMIC DNA]</scope>
    <source>
        <strain evidence="1">NCTC11421</strain>
    </source>
</reference>
<dbReference type="EMBL" id="UGRI01000001">
    <property type="protein sequence ID" value="SUA24940.1"/>
    <property type="molecule type" value="Genomic_DNA"/>
</dbReference>
<organism evidence="1">
    <name type="scientific">Neisseria gonorrhoeae</name>
    <dbReference type="NCBI Taxonomy" id="485"/>
    <lineage>
        <taxon>Bacteria</taxon>
        <taxon>Pseudomonadati</taxon>
        <taxon>Pseudomonadota</taxon>
        <taxon>Betaproteobacteria</taxon>
        <taxon>Neisseriales</taxon>
        <taxon>Neisseriaceae</taxon>
        <taxon>Neisseria</taxon>
    </lineage>
</organism>
<name>A0A378W0X2_NEIGO</name>
<dbReference type="AlphaFoldDB" id="A0A378W0X2"/>
<sequence length="94" mass="9753">MDEFAADDGKLGKLFGCAVDVCAEVEGEGNVVGVGRKEFGDGGAFDAGYGLEDETCGCHERARVACGYGGLGFAFFNLVDGNAHGGVFLFFRAD</sequence>
<accession>A0A378W0X2</accession>
<evidence type="ECO:0000313" key="1">
    <source>
        <dbReference type="EMBL" id="SUA24940.1"/>
    </source>
</evidence>
<gene>
    <name evidence="1" type="ORF">NCTC11421_02948</name>
</gene>